<dbReference type="GO" id="GO:0016887">
    <property type="term" value="F:ATP hydrolysis activity"/>
    <property type="evidence" value="ECO:0007669"/>
    <property type="project" value="InterPro"/>
</dbReference>
<feature type="domain" description="ABC transporter" evidence="4">
    <location>
        <begin position="5"/>
        <end position="221"/>
    </location>
</feature>
<evidence type="ECO:0000256" key="3">
    <source>
        <dbReference type="ARBA" id="ARBA00022840"/>
    </source>
</evidence>
<dbReference type="KEGG" id="mfn:Ga0123462_0986"/>
<dbReference type="AlphaFoldDB" id="A0A2K8L3F0"/>
<dbReference type="CDD" id="cd03230">
    <property type="entry name" value="ABC_DR_subfamily_A"/>
    <property type="match status" value="1"/>
</dbReference>
<keyword evidence="6" id="KW-1185">Reference proteome</keyword>
<gene>
    <name evidence="5" type="ORF">Ga0123462_0986</name>
</gene>
<dbReference type="OrthoDB" id="5290460at2"/>
<organism evidence="5 6">
    <name type="scientific">Mariprofundus ferrinatatus</name>
    <dbReference type="NCBI Taxonomy" id="1921087"/>
    <lineage>
        <taxon>Bacteria</taxon>
        <taxon>Pseudomonadati</taxon>
        <taxon>Pseudomonadota</taxon>
        <taxon>Candidatius Mariprofundia</taxon>
        <taxon>Mariprofundales</taxon>
        <taxon>Mariprofundaceae</taxon>
        <taxon>Mariprofundus</taxon>
    </lineage>
</organism>
<dbReference type="GO" id="GO:0005524">
    <property type="term" value="F:ATP binding"/>
    <property type="evidence" value="ECO:0007669"/>
    <property type="project" value="UniProtKB-KW"/>
</dbReference>
<dbReference type="InterPro" id="IPR027417">
    <property type="entry name" value="P-loop_NTPase"/>
</dbReference>
<dbReference type="InterPro" id="IPR003593">
    <property type="entry name" value="AAA+_ATPase"/>
</dbReference>
<dbReference type="PANTHER" id="PTHR42939:SF1">
    <property type="entry name" value="ABC TRANSPORTER ATP-BINDING PROTEIN ALBC-RELATED"/>
    <property type="match status" value="1"/>
</dbReference>
<sequence>MPTVLSVSSLHKRYREKHAVKNVSFSIQSGEAVGLLGANGAGKSTLIKCILGLTRSSEGSIDHPGTSPAYLPELPQLPTSISALNLLRFKCKASGLIPTLAEESLAAMNLAPDARSRPIGQYSKGMRQRTALALTLCGDPQLVCLDEPMSGLDALGRAEVLSLLGEKKQQGAAFLMSSHIVSDMVQLCDRVLIMAHGCICEEVRLHEHSLAEAKVLEEKLARWTRQ</sequence>
<keyword evidence="2" id="KW-0547">Nucleotide-binding</keyword>
<dbReference type="Proteomes" id="UP000231637">
    <property type="component" value="Chromosome"/>
</dbReference>
<evidence type="ECO:0000259" key="4">
    <source>
        <dbReference type="PROSITE" id="PS50893"/>
    </source>
</evidence>
<dbReference type="SMART" id="SM00382">
    <property type="entry name" value="AAA"/>
    <property type="match status" value="1"/>
</dbReference>
<evidence type="ECO:0000313" key="6">
    <source>
        <dbReference type="Proteomes" id="UP000231637"/>
    </source>
</evidence>
<dbReference type="InterPro" id="IPR003439">
    <property type="entry name" value="ABC_transporter-like_ATP-bd"/>
</dbReference>
<dbReference type="SUPFAM" id="SSF52540">
    <property type="entry name" value="P-loop containing nucleoside triphosphate hydrolases"/>
    <property type="match status" value="1"/>
</dbReference>
<dbReference type="Pfam" id="PF00005">
    <property type="entry name" value="ABC_tran"/>
    <property type="match status" value="1"/>
</dbReference>
<keyword evidence="1" id="KW-0813">Transport</keyword>
<proteinExistence type="predicted"/>
<evidence type="ECO:0000256" key="2">
    <source>
        <dbReference type="ARBA" id="ARBA00022741"/>
    </source>
</evidence>
<dbReference type="EMBL" id="CP018800">
    <property type="protein sequence ID" value="ATX81855.1"/>
    <property type="molecule type" value="Genomic_DNA"/>
</dbReference>
<accession>A0A2K8L3F0</accession>
<dbReference type="Gene3D" id="3.40.50.300">
    <property type="entry name" value="P-loop containing nucleotide triphosphate hydrolases"/>
    <property type="match status" value="1"/>
</dbReference>
<protein>
    <submittedName>
        <fullName evidence="5">ABC-2 type transport system ATP-binding protein</fullName>
    </submittedName>
</protein>
<keyword evidence="3 5" id="KW-0067">ATP-binding</keyword>
<evidence type="ECO:0000256" key="1">
    <source>
        <dbReference type="ARBA" id="ARBA00022448"/>
    </source>
</evidence>
<dbReference type="PANTHER" id="PTHR42939">
    <property type="entry name" value="ABC TRANSPORTER ATP-BINDING PROTEIN ALBC-RELATED"/>
    <property type="match status" value="1"/>
</dbReference>
<evidence type="ECO:0000313" key="5">
    <source>
        <dbReference type="EMBL" id="ATX81855.1"/>
    </source>
</evidence>
<reference evidence="5 6" key="1">
    <citation type="submission" date="2016-12" db="EMBL/GenBank/DDBJ databases">
        <title>Isolation and genomic insights into novel planktonic Zetaproteobacteria from stratified waters of the Chesapeake Bay.</title>
        <authorList>
            <person name="McAllister S.M."/>
            <person name="Kato S."/>
            <person name="Chan C.S."/>
            <person name="Chiu B.K."/>
            <person name="Field E.K."/>
        </authorList>
    </citation>
    <scope>NUCLEOTIDE SEQUENCE [LARGE SCALE GENOMIC DNA]</scope>
    <source>
        <strain evidence="5 6">CP-8</strain>
    </source>
</reference>
<dbReference type="RefSeq" id="WP_157821274.1">
    <property type="nucleotide sequence ID" value="NZ_CP018800.1"/>
</dbReference>
<dbReference type="PROSITE" id="PS50893">
    <property type="entry name" value="ABC_TRANSPORTER_2"/>
    <property type="match status" value="1"/>
</dbReference>
<dbReference type="InterPro" id="IPR051782">
    <property type="entry name" value="ABC_Transporter_VariousFunc"/>
</dbReference>
<name>A0A2K8L3F0_9PROT</name>